<dbReference type="GO" id="GO:0016757">
    <property type="term" value="F:glycosyltransferase activity"/>
    <property type="evidence" value="ECO:0007669"/>
    <property type="project" value="InterPro"/>
</dbReference>
<dbReference type="PANTHER" id="PTHR46401:SF2">
    <property type="entry name" value="GLYCOSYLTRANSFERASE WBBK-RELATED"/>
    <property type="match status" value="1"/>
</dbReference>
<dbReference type="RefSeq" id="WP_282197900.1">
    <property type="nucleotide sequence ID" value="NZ_BOQE01000001.1"/>
</dbReference>
<dbReference type="InterPro" id="IPR001296">
    <property type="entry name" value="Glyco_trans_1"/>
</dbReference>
<dbReference type="InterPro" id="IPR028098">
    <property type="entry name" value="Glyco_trans_4-like_N"/>
</dbReference>
<dbReference type="EMBL" id="BOQE01000001">
    <property type="protein sequence ID" value="GIM44630.1"/>
    <property type="molecule type" value="Genomic_DNA"/>
</dbReference>
<gene>
    <name evidence="4" type="ORF">DNHGIG_01790</name>
</gene>
<dbReference type="Pfam" id="PF13439">
    <property type="entry name" value="Glyco_transf_4"/>
    <property type="match status" value="1"/>
</dbReference>
<dbReference type="SUPFAM" id="SSF53756">
    <property type="entry name" value="UDP-Glycosyltransferase/glycogen phosphorylase"/>
    <property type="match status" value="1"/>
</dbReference>
<name>A0AAV4LA35_9BACL</name>
<protein>
    <submittedName>
        <fullName evidence="4">Glycosyl transferase</fullName>
    </submittedName>
</protein>
<dbReference type="Proteomes" id="UP001057291">
    <property type="component" value="Unassembled WGS sequence"/>
</dbReference>
<evidence type="ECO:0000259" key="2">
    <source>
        <dbReference type="Pfam" id="PF00534"/>
    </source>
</evidence>
<organism evidence="4 5">
    <name type="scientific">Collibacillus ludicampi</name>
    <dbReference type="NCBI Taxonomy" id="2771369"/>
    <lineage>
        <taxon>Bacteria</taxon>
        <taxon>Bacillati</taxon>
        <taxon>Bacillota</taxon>
        <taxon>Bacilli</taxon>
        <taxon>Bacillales</taxon>
        <taxon>Alicyclobacillaceae</taxon>
        <taxon>Collibacillus</taxon>
    </lineage>
</organism>
<feature type="domain" description="Glycosyl transferase family 1" evidence="2">
    <location>
        <begin position="193"/>
        <end position="347"/>
    </location>
</feature>
<evidence type="ECO:0000259" key="3">
    <source>
        <dbReference type="Pfam" id="PF13439"/>
    </source>
</evidence>
<evidence type="ECO:0000256" key="1">
    <source>
        <dbReference type="ARBA" id="ARBA00022679"/>
    </source>
</evidence>
<proteinExistence type="predicted"/>
<dbReference type="Pfam" id="PF00534">
    <property type="entry name" value="Glycos_transf_1"/>
    <property type="match status" value="1"/>
</dbReference>
<evidence type="ECO:0000313" key="4">
    <source>
        <dbReference type="EMBL" id="GIM44630.1"/>
    </source>
</evidence>
<sequence>MKIGIDARGAIWYRGTGIGTYTFQLIKNLVQVDRKNDYRFFWPGDEFKDLDPTKDEIFNSIERSKDKFWEEVHIPMRVSYEGIDVYHVPQNGIGIPLEKRCPLIVTVHDLIPYVYPETVGRGYLKIFLSEMPKIMEQADRVITVSEHSKQDIKRIFKLPDERLRVIPEAPEDVYQPMDKRLASRFVRENYGIERPYILYVGGFSPRKNVKGLINAFYDLLGDLPEEYKLVIVGKEVRDFEDTALLAEALGLSDRVIFTGFVPVMDMPYLYNAAELFVYPSFYEGFGLPPLEAMACGTPVITTNVSSMPEICEGAALLVDPLHSLALAEAMYRMLTDEELRARLSQQGILRARSFSWRKTAIDTLAIYEEFMR</sequence>
<accession>A0AAV4LA35</accession>
<keyword evidence="5" id="KW-1185">Reference proteome</keyword>
<dbReference type="PANTHER" id="PTHR46401">
    <property type="entry name" value="GLYCOSYLTRANSFERASE WBBK-RELATED"/>
    <property type="match status" value="1"/>
</dbReference>
<reference evidence="4" key="1">
    <citation type="journal article" date="2023" name="Int. J. Syst. Evol. Microbiol.">
        <title>Collibacillus ludicampi gen. nov., sp. nov., a new soil bacterium of the family Alicyclobacillaceae.</title>
        <authorList>
            <person name="Jojima T."/>
            <person name="Ioku Y."/>
            <person name="Fukuta Y."/>
            <person name="Shirasaka N."/>
            <person name="Matsumura Y."/>
            <person name="Mori M."/>
        </authorList>
    </citation>
    <scope>NUCLEOTIDE SEQUENCE</scope>
    <source>
        <strain evidence="4">TP075</strain>
    </source>
</reference>
<dbReference type="AlphaFoldDB" id="A0AAV4LA35"/>
<keyword evidence="1 4" id="KW-0808">Transferase</keyword>
<dbReference type="FunFam" id="3.40.50.2000:FF:000119">
    <property type="entry name" value="Glycosyl transferase group 1"/>
    <property type="match status" value="1"/>
</dbReference>
<comment type="caution">
    <text evidence="4">The sequence shown here is derived from an EMBL/GenBank/DDBJ whole genome shotgun (WGS) entry which is preliminary data.</text>
</comment>
<evidence type="ECO:0000313" key="5">
    <source>
        <dbReference type="Proteomes" id="UP001057291"/>
    </source>
</evidence>
<feature type="domain" description="Glycosyltransferase subfamily 4-like N-terminal" evidence="3">
    <location>
        <begin position="17"/>
        <end position="167"/>
    </location>
</feature>
<dbReference type="GO" id="GO:0009103">
    <property type="term" value="P:lipopolysaccharide biosynthetic process"/>
    <property type="evidence" value="ECO:0007669"/>
    <property type="project" value="TreeGrafter"/>
</dbReference>
<dbReference type="Gene3D" id="3.40.50.2000">
    <property type="entry name" value="Glycogen Phosphorylase B"/>
    <property type="match status" value="2"/>
</dbReference>
<dbReference type="CDD" id="cd03809">
    <property type="entry name" value="GT4_MtfB-like"/>
    <property type="match status" value="1"/>
</dbReference>